<reference evidence="1 2" key="1">
    <citation type="submission" date="2015-09" db="EMBL/GenBank/DDBJ databases">
        <authorList>
            <consortium name="Pathogen Informatics"/>
        </authorList>
    </citation>
    <scope>NUCLEOTIDE SEQUENCE [LARGE SCALE GENOMIC DNA]</scope>
    <source>
        <strain evidence="1 2">2789STDY5834876</strain>
    </source>
</reference>
<dbReference type="AlphaFoldDB" id="A0A174AG54"/>
<organism evidence="1 2">
    <name type="scientific">Faecalicatena contorta</name>
    <dbReference type="NCBI Taxonomy" id="39482"/>
    <lineage>
        <taxon>Bacteria</taxon>
        <taxon>Bacillati</taxon>
        <taxon>Bacillota</taxon>
        <taxon>Clostridia</taxon>
        <taxon>Lachnospirales</taxon>
        <taxon>Lachnospiraceae</taxon>
        <taxon>Faecalicatena</taxon>
    </lineage>
</organism>
<protein>
    <submittedName>
        <fullName evidence="1">Uncharacterized protein</fullName>
    </submittedName>
</protein>
<proteinExistence type="predicted"/>
<name>A0A174AG54_9FIRM</name>
<evidence type="ECO:0000313" key="2">
    <source>
        <dbReference type="Proteomes" id="UP000095544"/>
    </source>
</evidence>
<dbReference type="EMBL" id="CYZU01000004">
    <property type="protein sequence ID" value="CUN87367.1"/>
    <property type="molecule type" value="Genomic_DNA"/>
</dbReference>
<sequence>MEITPYVQYESIDTWHLYQEFRSIPGNKMDVEMRNGSTMTTDMMHNILHTAYKLVGRAEMTRSH</sequence>
<accession>A0A174AG54</accession>
<gene>
    <name evidence="1" type="ORF">ERS852491_00717</name>
</gene>
<evidence type="ECO:0000313" key="1">
    <source>
        <dbReference type="EMBL" id="CUN87367.1"/>
    </source>
</evidence>
<dbReference type="Proteomes" id="UP000095544">
    <property type="component" value="Unassembled WGS sequence"/>
</dbReference>